<dbReference type="GO" id="GO:0042586">
    <property type="term" value="F:peptide deformylase activity"/>
    <property type="evidence" value="ECO:0007669"/>
    <property type="project" value="InterPro"/>
</dbReference>
<reference evidence="2 3" key="1">
    <citation type="journal article" date="2018" name="Elife">
        <title>Discovery and characterization of a prevalent human gut bacterial enzyme sufficient for the inactivation of a family of plant toxins.</title>
        <authorList>
            <person name="Koppel N."/>
            <person name="Bisanz J.E."/>
            <person name="Pandelia M.E."/>
            <person name="Turnbaugh P.J."/>
            <person name="Balskus E.P."/>
        </authorList>
    </citation>
    <scope>NUCLEOTIDE SEQUENCE [LARGE SCALE GENOMIC DNA]</scope>
    <source>
        <strain evidence="2 3">OB21 GAM 11</strain>
    </source>
</reference>
<dbReference type="Gene3D" id="3.90.45.10">
    <property type="entry name" value="Peptide deformylase"/>
    <property type="match status" value="1"/>
</dbReference>
<dbReference type="PRINTS" id="PR01576">
    <property type="entry name" value="PDEFORMYLASE"/>
</dbReference>
<evidence type="ECO:0000256" key="1">
    <source>
        <dbReference type="ARBA" id="ARBA00010759"/>
    </source>
</evidence>
<protein>
    <submittedName>
        <fullName evidence="2">Formylmethionine deformylase</fullName>
    </submittedName>
</protein>
<gene>
    <name evidence="2" type="ORF">C1850_05470</name>
</gene>
<dbReference type="EMBL" id="PPUT01000011">
    <property type="protein sequence ID" value="RDC44843.1"/>
    <property type="molecule type" value="Genomic_DNA"/>
</dbReference>
<dbReference type="PANTHER" id="PTHR10458">
    <property type="entry name" value="PEPTIDE DEFORMYLASE"/>
    <property type="match status" value="1"/>
</dbReference>
<dbReference type="InterPro" id="IPR036821">
    <property type="entry name" value="Peptide_deformylase_sf"/>
</dbReference>
<accession>A0A369P1L7</accession>
<dbReference type="PANTHER" id="PTHR10458:SF22">
    <property type="entry name" value="PEPTIDE DEFORMYLASE"/>
    <property type="match status" value="1"/>
</dbReference>
<comment type="similarity">
    <text evidence="1">Belongs to the polypeptide deformylase family.</text>
</comment>
<name>A0A369P1L7_9ACTN</name>
<sequence length="139" mass="15447">MIREIVTDEEILSKPCEAATAEDAAIADDLVETLLASDEAMCLAANQIGETRRIIAYLNDAGRPQVMYNPRIAQKLKPYTAVEACLSREEPTAVTRYDWVRVSYEVLADGKLIERKKKLEGNAAQAVQHMIDHCEGILV</sequence>
<dbReference type="SUPFAM" id="SSF56420">
    <property type="entry name" value="Peptide deformylase"/>
    <property type="match status" value="1"/>
</dbReference>
<evidence type="ECO:0000313" key="2">
    <source>
        <dbReference type="EMBL" id="RDC44843.1"/>
    </source>
</evidence>
<comment type="caution">
    <text evidence="2">The sequence shown here is derived from an EMBL/GenBank/DDBJ whole genome shotgun (WGS) entry which is preliminary data.</text>
</comment>
<dbReference type="InterPro" id="IPR023635">
    <property type="entry name" value="Peptide_deformylase"/>
</dbReference>
<dbReference type="AlphaFoldDB" id="A0A369P1L7"/>
<dbReference type="RefSeq" id="WP_114548891.1">
    <property type="nucleotide sequence ID" value="NZ_CAKXPL010000008.1"/>
</dbReference>
<dbReference type="Proteomes" id="UP000253805">
    <property type="component" value="Unassembled WGS sequence"/>
</dbReference>
<dbReference type="Pfam" id="PF01327">
    <property type="entry name" value="Pep_deformylase"/>
    <property type="match status" value="1"/>
</dbReference>
<proteinExistence type="inferred from homology"/>
<organism evidence="2 3">
    <name type="scientific">Adlercreutzia equolifaciens subsp. celatus</name>
    <dbReference type="NCBI Taxonomy" id="394340"/>
    <lineage>
        <taxon>Bacteria</taxon>
        <taxon>Bacillati</taxon>
        <taxon>Actinomycetota</taxon>
        <taxon>Coriobacteriia</taxon>
        <taxon>Eggerthellales</taxon>
        <taxon>Eggerthellaceae</taxon>
        <taxon>Adlercreutzia</taxon>
    </lineage>
</organism>
<evidence type="ECO:0000313" key="3">
    <source>
        <dbReference type="Proteomes" id="UP000253805"/>
    </source>
</evidence>